<keyword evidence="5 13" id="KW-0812">Transmembrane</keyword>
<keyword evidence="17" id="KW-1185">Reference proteome</keyword>
<protein>
    <recommendedName>
        <fullName evidence="3">histidine kinase</fullName>
        <ecNumber evidence="3">2.7.13.3</ecNumber>
    </recommendedName>
</protein>
<dbReference type="PROSITE" id="PS50839">
    <property type="entry name" value="CHASE"/>
    <property type="match status" value="1"/>
</dbReference>
<dbReference type="EMBL" id="FXUG01000001">
    <property type="protein sequence ID" value="SMP40932.1"/>
    <property type="molecule type" value="Genomic_DNA"/>
</dbReference>
<feature type="compositionally biased region" description="Polar residues" evidence="12">
    <location>
        <begin position="776"/>
        <end position="788"/>
    </location>
</feature>
<feature type="transmembrane region" description="Helical" evidence="13">
    <location>
        <begin position="31"/>
        <end position="49"/>
    </location>
</feature>
<dbReference type="SUPFAM" id="SSF55785">
    <property type="entry name" value="PYP-like sensor domain (PAS domain)"/>
    <property type="match status" value="1"/>
</dbReference>
<evidence type="ECO:0000256" key="3">
    <source>
        <dbReference type="ARBA" id="ARBA00012438"/>
    </source>
</evidence>
<evidence type="ECO:0000256" key="10">
    <source>
        <dbReference type="ARBA" id="ARBA00023012"/>
    </source>
</evidence>
<dbReference type="EC" id="2.7.13.3" evidence="3"/>
<dbReference type="InterPro" id="IPR000014">
    <property type="entry name" value="PAS"/>
</dbReference>
<dbReference type="PRINTS" id="PR00344">
    <property type="entry name" value="BCTRLSENSOR"/>
</dbReference>
<dbReference type="InterPro" id="IPR036890">
    <property type="entry name" value="HATPase_C_sf"/>
</dbReference>
<evidence type="ECO:0000256" key="1">
    <source>
        <dbReference type="ARBA" id="ARBA00000085"/>
    </source>
</evidence>
<dbReference type="SMART" id="SM01079">
    <property type="entry name" value="CHASE"/>
    <property type="match status" value="1"/>
</dbReference>
<keyword evidence="4" id="KW-0808">Transferase</keyword>
<feature type="domain" description="Histidine kinase" evidence="14">
    <location>
        <begin position="515"/>
        <end position="772"/>
    </location>
</feature>
<name>A0ABY1PQC2_9BACT</name>
<keyword evidence="9 13" id="KW-1133">Transmembrane helix</keyword>
<dbReference type="InterPro" id="IPR004358">
    <property type="entry name" value="Sig_transdc_His_kin-like_C"/>
</dbReference>
<dbReference type="InterPro" id="IPR035965">
    <property type="entry name" value="PAS-like_dom_sf"/>
</dbReference>
<proteinExistence type="predicted"/>
<dbReference type="CDD" id="cd00130">
    <property type="entry name" value="PAS"/>
    <property type="match status" value="1"/>
</dbReference>
<evidence type="ECO:0000256" key="2">
    <source>
        <dbReference type="ARBA" id="ARBA00004370"/>
    </source>
</evidence>
<evidence type="ECO:0000313" key="17">
    <source>
        <dbReference type="Proteomes" id="UP001158067"/>
    </source>
</evidence>
<evidence type="ECO:0000313" key="16">
    <source>
        <dbReference type="EMBL" id="SMP40932.1"/>
    </source>
</evidence>
<dbReference type="Proteomes" id="UP001158067">
    <property type="component" value="Unassembled WGS sequence"/>
</dbReference>
<evidence type="ECO:0000256" key="4">
    <source>
        <dbReference type="ARBA" id="ARBA00022679"/>
    </source>
</evidence>
<dbReference type="SUPFAM" id="SSF55874">
    <property type="entry name" value="ATPase domain of HSP90 chaperone/DNA topoisomerase II/histidine kinase"/>
    <property type="match status" value="1"/>
</dbReference>
<keyword evidence="11 13" id="KW-0472">Membrane</keyword>
<evidence type="ECO:0000256" key="9">
    <source>
        <dbReference type="ARBA" id="ARBA00022989"/>
    </source>
</evidence>
<evidence type="ECO:0000256" key="8">
    <source>
        <dbReference type="ARBA" id="ARBA00022840"/>
    </source>
</evidence>
<feature type="domain" description="CHASE" evidence="15">
    <location>
        <begin position="94"/>
        <end position="317"/>
    </location>
</feature>
<dbReference type="Pfam" id="PF02518">
    <property type="entry name" value="HATPase_c"/>
    <property type="match status" value="1"/>
</dbReference>
<evidence type="ECO:0000256" key="6">
    <source>
        <dbReference type="ARBA" id="ARBA00022741"/>
    </source>
</evidence>
<evidence type="ECO:0000259" key="14">
    <source>
        <dbReference type="PROSITE" id="PS50109"/>
    </source>
</evidence>
<evidence type="ECO:0000256" key="12">
    <source>
        <dbReference type="SAM" id="MobiDB-lite"/>
    </source>
</evidence>
<sequence length="815" mass="89584">MKGLTQNGFETLEKARPSLFDRTRSLLHSRWAPLAVLYLGVFLTGVMWWTTHCHRDRLVGERFQFRVAQLQSHIESRISQYESVLRGGVALFQASRGVDRDEWHRYVNDCDIESWYPGIQAMGVTVLVEQDELADFEARVQADGFDDFKVFPKGVRSRYACVNFIEPFDWRNQRVFGYDAYSSPERRDMLNRAARTGMPKISGKITLVQEAEDDTQSGVLCCLPIYRNGAKIATESQRMEAVVGWVHAAFRCTDLMSGILDECANDVGLEIHDVDPDAGEQLLFASGNSVVEAPSRGSNAMIQSLPLRLSGRDWMLTVSAPYSFRTPAESMMGGIVGVSGCVISLLLFAVLTSLNGQRILAIGMAEEMTRELQHSEACTLSILENASESILSVDEHGRIAAANRASRRVFQAEDSLIGSQIEDYIVGVDLSELAKKATSQGGATMGMIQDCRREDGTLFPCSVSVGEVEVSGLLHYIVVARDETARIEAAQKLAEQHKVLVEVSHRAGRAEVATGVLHNVGNVLNSVNVSANLLREYLDESPVDMLAKAAQVINEQEDRLGDFFSNDPRAKHFPRLLNQVVLKFEAERESQLGELHALTDNIGHIKEIVSMQQSFAVKSGLDEMIDPVEIFEDAIRMNDASLERHGVAIQRDFGSLPPIHTQRHEVIQILVNLIRNAQQSIDESSAGDRVIKLAIRPDGDWVCFEVRDCGMGIPQENLTKIFQHGFTTKCDGHGFGLHSCANAAQELGGELTVDSLGAGKGACFQVRLPLQISSRPATQNVSTKNESVTAGDSSGASGDDAEALVLTNVDPNGDC</sequence>
<keyword evidence="6" id="KW-0547">Nucleotide-binding</keyword>
<comment type="catalytic activity">
    <reaction evidence="1">
        <text>ATP + protein L-histidine = ADP + protein N-phospho-L-histidine.</text>
        <dbReference type="EC" id="2.7.13.3"/>
    </reaction>
</comment>
<comment type="caution">
    <text evidence="16">The sequence shown here is derived from an EMBL/GenBank/DDBJ whole genome shotgun (WGS) entry which is preliminary data.</text>
</comment>
<keyword evidence="8" id="KW-0067">ATP-binding</keyword>
<feature type="region of interest" description="Disordered" evidence="12">
    <location>
        <begin position="776"/>
        <end position="815"/>
    </location>
</feature>
<dbReference type="InterPro" id="IPR003594">
    <property type="entry name" value="HATPase_dom"/>
</dbReference>
<dbReference type="InterPro" id="IPR006189">
    <property type="entry name" value="CHASE_dom"/>
</dbReference>
<evidence type="ECO:0000256" key="13">
    <source>
        <dbReference type="SAM" id="Phobius"/>
    </source>
</evidence>
<dbReference type="PANTHER" id="PTHR43065:SF46">
    <property type="entry name" value="C4-DICARBOXYLATE TRANSPORT SENSOR PROTEIN DCTB"/>
    <property type="match status" value="1"/>
</dbReference>
<evidence type="ECO:0000256" key="7">
    <source>
        <dbReference type="ARBA" id="ARBA00022777"/>
    </source>
</evidence>
<gene>
    <name evidence="16" type="ORF">SAMN06265222_101510</name>
</gene>
<feature type="transmembrane region" description="Helical" evidence="13">
    <location>
        <begin position="331"/>
        <end position="354"/>
    </location>
</feature>
<keyword evidence="7" id="KW-0418">Kinase</keyword>
<accession>A0ABY1PQC2</accession>
<dbReference type="Gene3D" id="3.30.450.20">
    <property type="entry name" value="PAS domain"/>
    <property type="match status" value="1"/>
</dbReference>
<evidence type="ECO:0000256" key="5">
    <source>
        <dbReference type="ARBA" id="ARBA00022692"/>
    </source>
</evidence>
<dbReference type="InterPro" id="IPR005467">
    <property type="entry name" value="His_kinase_dom"/>
</dbReference>
<dbReference type="NCBIfam" id="TIGR00229">
    <property type="entry name" value="sensory_box"/>
    <property type="match status" value="1"/>
</dbReference>
<dbReference type="Gene3D" id="3.30.565.10">
    <property type="entry name" value="Histidine kinase-like ATPase, C-terminal domain"/>
    <property type="match status" value="1"/>
</dbReference>
<reference evidence="16 17" key="1">
    <citation type="submission" date="2017-05" db="EMBL/GenBank/DDBJ databases">
        <authorList>
            <person name="Varghese N."/>
            <person name="Submissions S."/>
        </authorList>
    </citation>
    <scope>NUCLEOTIDE SEQUENCE [LARGE SCALE GENOMIC DNA]</scope>
    <source>
        <strain evidence="16 17">DSM 25457</strain>
    </source>
</reference>
<dbReference type="PANTHER" id="PTHR43065">
    <property type="entry name" value="SENSOR HISTIDINE KINASE"/>
    <property type="match status" value="1"/>
</dbReference>
<dbReference type="Gene3D" id="3.30.450.350">
    <property type="entry name" value="CHASE domain"/>
    <property type="match status" value="1"/>
</dbReference>
<dbReference type="InterPro" id="IPR042240">
    <property type="entry name" value="CHASE_sf"/>
</dbReference>
<organism evidence="16 17">
    <name type="scientific">Neorhodopirellula lusitana</name>
    <dbReference type="NCBI Taxonomy" id="445327"/>
    <lineage>
        <taxon>Bacteria</taxon>
        <taxon>Pseudomonadati</taxon>
        <taxon>Planctomycetota</taxon>
        <taxon>Planctomycetia</taxon>
        <taxon>Pirellulales</taxon>
        <taxon>Pirellulaceae</taxon>
        <taxon>Neorhodopirellula</taxon>
    </lineage>
</organism>
<comment type="subcellular location">
    <subcellularLocation>
        <location evidence="2">Membrane</location>
    </subcellularLocation>
</comment>
<dbReference type="Pfam" id="PF03924">
    <property type="entry name" value="CHASE"/>
    <property type="match status" value="1"/>
</dbReference>
<dbReference type="SMART" id="SM00387">
    <property type="entry name" value="HATPase_c"/>
    <property type="match status" value="1"/>
</dbReference>
<dbReference type="RefSeq" id="WP_283430739.1">
    <property type="nucleotide sequence ID" value="NZ_FXUG01000001.1"/>
</dbReference>
<keyword evidence="10" id="KW-0902">Two-component regulatory system</keyword>
<evidence type="ECO:0000256" key="11">
    <source>
        <dbReference type="ARBA" id="ARBA00023136"/>
    </source>
</evidence>
<dbReference type="PROSITE" id="PS50109">
    <property type="entry name" value="HIS_KIN"/>
    <property type="match status" value="1"/>
</dbReference>
<evidence type="ECO:0000259" key="15">
    <source>
        <dbReference type="PROSITE" id="PS50839"/>
    </source>
</evidence>